<dbReference type="Proteomes" id="UP001256673">
    <property type="component" value="Unassembled WGS sequence"/>
</dbReference>
<dbReference type="RefSeq" id="WP_316001375.1">
    <property type="nucleotide sequence ID" value="NZ_JAWDIU010000003.1"/>
</dbReference>
<gene>
    <name evidence="2" type="ORF">RWH43_09870</name>
</gene>
<name>A0ABU3RVZ1_9MICO</name>
<evidence type="ECO:0000313" key="2">
    <source>
        <dbReference type="EMBL" id="MDU0327061.1"/>
    </source>
</evidence>
<comment type="caution">
    <text evidence="2">The sequence shown here is derived from an EMBL/GenBank/DDBJ whole genome shotgun (WGS) entry which is preliminary data.</text>
</comment>
<feature type="transmembrane region" description="Helical" evidence="1">
    <location>
        <begin position="51"/>
        <end position="71"/>
    </location>
</feature>
<sequence length="97" mass="10566">MPDQPQAPSLIQRRMTLSRGLAYPIAAIAVSALNLMFQIVPLVESDGTAGWRWIVVVLWAVLLAGSIVMLVRARGAIVAFEREHGRDAGRQKPVGHP</sequence>
<organism evidence="2 3">
    <name type="scientific">Microbacterium algihabitans</name>
    <dbReference type="NCBI Taxonomy" id="3075992"/>
    <lineage>
        <taxon>Bacteria</taxon>
        <taxon>Bacillati</taxon>
        <taxon>Actinomycetota</taxon>
        <taxon>Actinomycetes</taxon>
        <taxon>Micrococcales</taxon>
        <taxon>Microbacteriaceae</taxon>
        <taxon>Microbacterium</taxon>
    </lineage>
</organism>
<reference evidence="2 3" key="1">
    <citation type="submission" date="2023-09" db="EMBL/GenBank/DDBJ databases">
        <title>Microbacterium fusihabitans sp. nov., Microbacterium phycihabitans sp. nov., and Microbacterium cervinum sp. nov., isolated from dried seaweeds of beach.</title>
        <authorList>
            <person name="Lee S.D."/>
        </authorList>
    </citation>
    <scope>NUCLEOTIDE SEQUENCE [LARGE SCALE GENOMIC DNA]</scope>
    <source>
        <strain evidence="2 3">KSW2-21</strain>
    </source>
</reference>
<keyword evidence="3" id="KW-1185">Reference proteome</keyword>
<protein>
    <submittedName>
        <fullName evidence="2">Uncharacterized protein</fullName>
    </submittedName>
</protein>
<accession>A0ABU3RVZ1</accession>
<proteinExistence type="predicted"/>
<keyword evidence="1" id="KW-0472">Membrane</keyword>
<keyword evidence="1" id="KW-0812">Transmembrane</keyword>
<dbReference type="EMBL" id="JAWDIU010000003">
    <property type="protein sequence ID" value="MDU0327061.1"/>
    <property type="molecule type" value="Genomic_DNA"/>
</dbReference>
<keyword evidence="1" id="KW-1133">Transmembrane helix</keyword>
<evidence type="ECO:0000313" key="3">
    <source>
        <dbReference type="Proteomes" id="UP001256673"/>
    </source>
</evidence>
<feature type="transmembrane region" description="Helical" evidence="1">
    <location>
        <begin position="21"/>
        <end position="39"/>
    </location>
</feature>
<evidence type="ECO:0000256" key="1">
    <source>
        <dbReference type="SAM" id="Phobius"/>
    </source>
</evidence>